<dbReference type="AlphaFoldDB" id="A0A2T0B6R7"/>
<dbReference type="SUPFAM" id="SSF49899">
    <property type="entry name" value="Concanavalin A-like lectins/glucanases"/>
    <property type="match status" value="1"/>
</dbReference>
<comment type="similarity">
    <text evidence="2 8">Belongs to the glycosyl hydrolase 32 family.</text>
</comment>
<keyword evidence="13" id="KW-1185">Reference proteome</keyword>
<evidence type="ECO:0000256" key="1">
    <source>
        <dbReference type="ARBA" id="ARBA00004914"/>
    </source>
</evidence>
<evidence type="ECO:0000256" key="3">
    <source>
        <dbReference type="ARBA" id="ARBA00012758"/>
    </source>
</evidence>
<dbReference type="EC" id="3.2.1.26" evidence="3 8"/>
<evidence type="ECO:0000256" key="8">
    <source>
        <dbReference type="RuleBase" id="RU362110"/>
    </source>
</evidence>
<dbReference type="InterPro" id="IPR001362">
    <property type="entry name" value="Glyco_hydro_32"/>
</dbReference>
<keyword evidence="5 8" id="KW-0378">Hydrolase</keyword>
<evidence type="ECO:0000313" key="12">
    <source>
        <dbReference type="EMBL" id="PRR79576.1"/>
    </source>
</evidence>
<keyword evidence="9" id="KW-0119">Carbohydrate metabolism</keyword>
<dbReference type="InterPro" id="IPR018053">
    <property type="entry name" value="Glyco_hydro_32_AS"/>
</dbReference>
<evidence type="ECO:0000313" key="13">
    <source>
        <dbReference type="Proteomes" id="UP000239471"/>
    </source>
</evidence>
<dbReference type="Gene3D" id="2.115.10.20">
    <property type="entry name" value="Glycosyl hydrolase domain, family 43"/>
    <property type="match status" value="1"/>
</dbReference>
<evidence type="ECO:0000256" key="9">
    <source>
        <dbReference type="RuleBase" id="RU365015"/>
    </source>
</evidence>
<dbReference type="InterPro" id="IPR013189">
    <property type="entry name" value="Glyco_hydro_32_C"/>
</dbReference>
<comment type="pathway">
    <text evidence="1 9">Glycan biosynthesis; sucrose metabolism.</text>
</comment>
<evidence type="ECO:0000259" key="10">
    <source>
        <dbReference type="Pfam" id="PF00251"/>
    </source>
</evidence>
<dbReference type="RefSeq" id="WP_106061240.1">
    <property type="nucleotide sequence ID" value="NZ_PVXQ01000062.1"/>
</dbReference>
<keyword evidence="9" id="KW-0963">Cytoplasm</keyword>
<dbReference type="EMBL" id="PVXQ01000062">
    <property type="protein sequence ID" value="PRR79576.1"/>
    <property type="molecule type" value="Genomic_DNA"/>
</dbReference>
<dbReference type="Pfam" id="PF00251">
    <property type="entry name" value="Glyco_hydro_32N"/>
    <property type="match status" value="1"/>
</dbReference>
<dbReference type="GO" id="GO:0004564">
    <property type="term" value="F:beta-fructofuranosidase activity"/>
    <property type="evidence" value="ECO:0007669"/>
    <property type="project" value="UniProtKB-EC"/>
</dbReference>
<dbReference type="SMART" id="SM00640">
    <property type="entry name" value="Glyco_32"/>
    <property type="match status" value="1"/>
</dbReference>
<accession>A0A2T0B6R7</accession>
<dbReference type="Proteomes" id="UP000239471">
    <property type="component" value="Unassembled WGS sequence"/>
</dbReference>
<gene>
    <name evidence="12" type="primary">scrB_4</name>
    <name evidence="12" type="ORF">CLVI_33280</name>
</gene>
<dbReference type="InterPro" id="IPR006232">
    <property type="entry name" value="Suc6P_hydrolase"/>
</dbReference>
<dbReference type="InterPro" id="IPR013148">
    <property type="entry name" value="Glyco_hydro_32_N"/>
</dbReference>
<evidence type="ECO:0000256" key="7">
    <source>
        <dbReference type="ARBA" id="ARBA00033367"/>
    </source>
</evidence>
<dbReference type="PANTHER" id="PTHR43101:SF1">
    <property type="entry name" value="BETA-FRUCTOSIDASE"/>
    <property type="match status" value="1"/>
</dbReference>
<dbReference type="PROSITE" id="PS00609">
    <property type="entry name" value="GLYCOSYL_HYDROL_F32"/>
    <property type="match status" value="1"/>
</dbReference>
<dbReference type="InterPro" id="IPR051214">
    <property type="entry name" value="GH32_Enzymes"/>
</dbReference>
<dbReference type="GO" id="GO:0005985">
    <property type="term" value="P:sucrose metabolic process"/>
    <property type="evidence" value="ECO:0007669"/>
    <property type="project" value="UniProtKB-UniPathway"/>
</dbReference>
<dbReference type="OrthoDB" id="9759709at2"/>
<dbReference type="SUPFAM" id="SSF75005">
    <property type="entry name" value="Arabinanase/levansucrase/invertase"/>
    <property type="match status" value="1"/>
</dbReference>
<comment type="catalytic activity">
    <reaction evidence="8">
        <text>Hydrolysis of terminal non-reducing beta-D-fructofuranoside residues in beta-D-fructofuranosides.</text>
        <dbReference type="EC" id="3.2.1.26"/>
    </reaction>
</comment>
<protein>
    <recommendedName>
        <fullName evidence="4 8">Sucrose-6-phosphate hydrolase</fullName>
        <ecNumber evidence="3 8">3.2.1.26</ecNumber>
    </recommendedName>
    <alternativeName>
        <fullName evidence="7 9">Invertase</fullName>
    </alternativeName>
</protein>
<organism evidence="12 13">
    <name type="scientific">Clostridium vincentii</name>
    <dbReference type="NCBI Taxonomy" id="52704"/>
    <lineage>
        <taxon>Bacteria</taxon>
        <taxon>Bacillati</taxon>
        <taxon>Bacillota</taxon>
        <taxon>Clostridia</taxon>
        <taxon>Eubacteriales</taxon>
        <taxon>Clostridiaceae</taxon>
        <taxon>Clostridium</taxon>
    </lineage>
</organism>
<keyword evidence="6 8" id="KW-0326">Glycosidase</keyword>
<feature type="domain" description="Glycosyl hydrolase family 32 N-terminal" evidence="10">
    <location>
        <begin position="32"/>
        <end position="333"/>
    </location>
</feature>
<dbReference type="Gene3D" id="2.60.120.560">
    <property type="entry name" value="Exo-inulinase, domain 1"/>
    <property type="match status" value="1"/>
</dbReference>
<dbReference type="InterPro" id="IPR013320">
    <property type="entry name" value="ConA-like_dom_sf"/>
</dbReference>
<dbReference type="CDD" id="cd18623">
    <property type="entry name" value="GH32_ScrB-like"/>
    <property type="match status" value="1"/>
</dbReference>
<evidence type="ECO:0000256" key="4">
    <source>
        <dbReference type="ARBA" id="ARBA00019623"/>
    </source>
</evidence>
<dbReference type="GO" id="GO:0005737">
    <property type="term" value="C:cytoplasm"/>
    <property type="evidence" value="ECO:0007669"/>
    <property type="project" value="UniProtKB-SubCell"/>
</dbReference>
<evidence type="ECO:0000256" key="2">
    <source>
        <dbReference type="ARBA" id="ARBA00009902"/>
    </source>
</evidence>
<comment type="subcellular location">
    <subcellularLocation>
        <location evidence="9">Cytoplasm</location>
    </subcellularLocation>
</comment>
<sequence>MKNFKSLEEVNLDGEKFYKDNIQCDNWKLNYHFEPPFGLINDPNGLSYFNGEYYLFFQWNPYTCEHKYKHWGLVKTKNFIDYTMPKVVIAPTDWYDKDGCYSGSALSHNGKLELIYTGNVKDAKGNRESYQVRAICDDNGSITKVGPVVSDIPKGYTAHFRDPKIFKYKGIYYFIIGAQTEDLKGRVLLYSSEDFNTWTLKGEIETAYKDFGFMWECPGLINMDNKDLFIFSPQGLKGEEFKNQNIYQSGYLIGNLDYDTLMFNHNEFKELDMGFDFYAPQSFRDDKGRDIMIGWMGLPEEDEQHPTSKYNRIHCLTMARELSIKDDVLYQRPLEEYNNLRKELLVDIEGVDINKWVSNNIEENSYEFLLEVNEKNASQVELRFAIGNNEDVTLKYDFEKSIVILDRTNMKLGGKGIRKLKLHKEETFKIQMFMDKSSFEIYLNDGREVMSSRIYPQDGSIGIELLSKGGDIRIDKMKIWNLIGVRYNE</sequence>
<evidence type="ECO:0000259" key="11">
    <source>
        <dbReference type="Pfam" id="PF08244"/>
    </source>
</evidence>
<comment type="function">
    <text evidence="9">Enables the bacterium to metabolize sucrose as a sole carbon source.</text>
</comment>
<evidence type="ECO:0000256" key="5">
    <source>
        <dbReference type="ARBA" id="ARBA00022801"/>
    </source>
</evidence>
<dbReference type="NCBIfam" id="TIGR01322">
    <property type="entry name" value="scrB_fam"/>
    <property type="match status" value="1"/>
</dbReference>
<feature type="domain" description="Glycosyl hydrolase family 32 C-terminal" evidence="11">
    <location>
        <begin position="360"/>
        <end position="481"/>
    </location>
</feature>
<dbReference type="Pfam" id="PF08244">
    <property type="entry name" value="Glyco_hydro_32C"/>
    <property type="match status" value="1"/>
</dbReference>
<name>A0A2T0B6R7_9CLOT</name>
<reference evidence="12 13" key="1">
    <citation type="submission" date="2018-03" db="EMBL/GenBank/DDBJ databases">
        <title>Genome sequence of Clostridium vincentii DSM 10228.</title>
        <authorList>
            <person name="Poehlein A."/>
            <person name="Daniel R."/>
        </authorList>
    </citation>
    <scope>NUCLEOTIDE SEQUENCE [LARGE SCALE GENOMIC DNA]</scope>
    <source>
        <strain evidence="12 13">DSM 10228</strain>
    </source>
</reference>
<dbReference type="InterPro" id="IPR023296">
    <property type="entry name" value="Glyco_hydro_beta-prop_sf"/>
</dbReference>
<evidence type="ECO:0000256" key="6">
    <source>
        <dbReference type="ARBA" id="ARBA00023295"/>
    </source>
</evidence>
<proteinExistence type="inferred from homology"/>
<dbReference type="PANTHER" id="PTHR43101">
    <property type="entry name" value="BETA-FRUCTOSIDASE"/>
    <property type="match status" value="1"/>
</dbReference>
<comment type="caution">
    <text evidence="12">The sequence shown here is derived from an EMBL/GenBank/DDBJ whole genome shotgun (WGS) entry which is preliminary data.</text>
</comment>
<dbReference type="UniPathway" id="UPA00238"/>